<dbReference type="InterPro" id="IPR035472">
    <property type="entry name" value="RpiR-like_SIS"/>
</dbReference>
<evidence type="ECO:0000259" key="5">
    <source>
        <dbReference type="PROSITE" id="PS51464"/>
    </source>
</evidence>
<evidence type="ECO:0000313" key="6">
    <source>
        <dbReference type="EMBL" id="MBP1041769.1"/>
    </source>
</evidence>
<comment type="caution">
    <text evidence="6">The sequence shown here is derived from an EMBL/GenBank/DDBJ whole genome shotgun (WGS) entry which is preliminary data.</text>
</comment>
<dbReference type="GO" id="GO:0003700">
    <property type="term" value="F:DNA-binding transcription factor activity"/>
    <property type="evidence" value="ECO:0007669"/>
    <property type="project" value="InterPro"/>
</dbReference>
<accession>A0A940PB78</accession>
<dbReference type="PROSITE" id="PS51464">
    <property type="entry name" value="SIS"/>
    <property type="match status" value="1"/>
</dbReference>
<dbReference type="GO" id="GO:0003677">
    <property type="term" value="F:DNA binding"/>
    <property type="evidence" value="ECO:0007669"/>
    <property type="project" value="UniProtKB-KW"/>
</dbReference>
<keyword evidence="7" id="KW-1185">Reference proteome</keyword>
<dbReference type="Proteomes" id="UP000674938">
    <property type="component" value="Unassembled WGS sequence"/>
</dbReference>
<dbReference type="PROSITE" id="PS51071">
    <property type="entry name" value="HTH_RPIR"/>
    <property type="match status" value="1"/>
</dbReference>
<dbReference type="InterPro" id="IPR046348">
    <property type="entry name" value="SIS_dom_sf"/>
</dbReference>
<dbReference type="PANTHER" id="PTHR30514">
    <property type="entry name" value="GLUCOKINASE"/>
    <property type="match status" value="1"/>
</dbReference>
<dbReference type="InterPro" id="IPR009057">
    <property type="entry name" value="Homeodomain-like_sf"/>
</dbReference>
<evidence type="ECO:0000313" key="7">
    <source>
        <dbReference type="Proteomes" id="UP000674938"/>
    </source>
</evidence>
<dbReference type="PANTHER" id="PTHR30514:SF1">
    <property type="entry name" value="HTH-TYPE TRANSCRIPTIONAL REGULATOR HEXR-RELATED"/>
    <property type="match status" value="1"/>
</dbReference>
<dbReference type="InterPro" id="IPR000281">
    <property type="entry name" value="HTH_RpiR"/>
</dbReference>
<dbReference type="RefSeq" id="WP_209528245.1">
    <property type="nucleotide sequence ID" value="NZ_JAEEGA010000007.1"/>
</dbReference>
<dbReference type="GO" id="GO:0097367">
    <property type="term" value="F:carbohydrate derivative binding"/>
    <property type="evidence" value="ECO:0007669"/>
    <property type="project" value="InterPro"/>
</dbReference>
<evidence type="ECO:0000256" key="2">
    <source>
        <dbReference type="ARBA" id="ARBA00023125"/>
    </source>
</evidence>
<organism evidence="6 7">
    <name type="scientific">Vagococcus allomyrinae</name>
    <dbReference type="NCBI Taxonomy" id="2794353"/>
    <lineage>
        <taxon>Bacteria</taxon>
        <taxon>Bacillati</taxon>
        <taxon>Bacillota</taxon>
        <taxon>Bacilli</taxon>
        <taxon>Lactobacillales</taxon>
        <taxon>Enterococcaceae</taxon>
        <taxon>Vagococcus</taxon>
    </lineage>
</organism>
<feature type="domain" description="HTH rpiR-type" evidence="4">
    <location>
        <begin position="1"/>
        <end position="73"/>
    </location>
</feature>
<feature type="domain" description="SIS" evidence="5">
    <location>
        <begin position="104"/>
        <end position="240"/>
    </location>
</feature>
<evidence type="ECO:0000259" key="4">
    <source>
        <dbReference type="PROSITE" id="PS51071"/>
    </source>
</evidence>
<evidence type="ECO:0000256" key="3">
    <source>
        <dbReference type="ARBA" id="ARBA00023163"/>
    </source>
</evidence>
<dbReference type="SUPFAM" id="SSF46689">
    <property type="entry name" value="Homeodomain-like"/>
    <property type="match status" value="1"/>
</dbReference>
<protein>
    <submittedName>
        <fullName evidence="6">MurR/RpiR family transcriptional regulator</fullName>
    </submittedName>
</protein>
<dbReference type="Gene3D" id="1.10.10.10">
    <property type="entry name" value="Winged helix-like DNA-binding domain superfamily/Winged helix DNA-binding domain"/>
    <property type="match status" value="1"/>
</dbReference>
<dbReference type="SUPFAM" id="SSF53697">
    <property type="entry name" value="SIS domain"/>
    <property type="match status" value="1"/>
</dbReference>
<gene>
    <name evidence="6" type="ORF">I6N95_12190</name>
</gene>
<keyword evidence="2" id="KW-0238">DNA-binding</keyword>
<dbReference type="InterPro" id="IPR001347">
    <property type="entry name" value="SIS_dom"/>
</dbReference>
<dbReference type="EMBL" id="JAEEGA010000007">
    <property type="protein sequence ID" value="MBP1041769.1"/>
    <property type="molecule type" value="Genomic_DNA"/>
</dbReference>
<dbReference type="GO" id="GO:1901135">
    <property type="term" value="P:carbohydrate derivative metabolic process"/>
    <property type="evidence" value="ECO:0007669"/>
    <property type="project" value="InterPro"/>
</dbReference>
<dbReference type="InterPro" id="IPR036388">
    <property type="entry name" value="WH-like_DNA-bd_sf"/>
</dbReference>
<dbReference type="Pfam" id="PF01418">
    <property type="entry name" value="HTH_6"/>
    <property type="match status" value="1"/>
</dbReference>
<dbReference type="Pfam" id="PF01380">
    <property type="entry name" value="SIS"/>
    <property type="match status" value="1"/>
</dbReference>
<sequence>MFTYEQIQSLNDLEFGVYNYVIQHIVEVRTMKIRELADNAHVSTTTVLNFCNKMGCKGYSEFKIKLQLMHEKEELAELTDDTVAMMDFFKKINTDDFKDQINHSAEIIANASSVFFYGIGSSGILGQYGARYLSNMGIYATHINDPFYPIPQEVKDNTILIVLSVSGETSMVLHRVSEYKQNNFKIISITNSDSSTLSKISDGAVGYYMPIEKKGPIHNITTQVPVIHIIETLARKAFEIKNQP</sequence>
<keyword evidence="1" id="KW-0805">Transcription regulation</keyword>
<keyword evidence="3" id="KW-0804">Transcription</keyword>
<dbReference type="AlphaFoldDB" id="A0A940PB78"/>
<proteinExistence type="predicted"/>
<name>A0A940PB78_9ENTE</name>
<dbReference type="InterPro" id="IPR047640">
    <property type="entry name" value="RpiR-like"/>
</dbReference>
<evidence type="ECO:0000256" key="1">
    <source>
        <dbReference type="ARBA" id="ARBA00023015"/>
    </source>
</evidence>
<dbReference type="Gene3D" id="3.40.50.10490">
    <property type="entry name" value="Glucose-6-phosphate isomerase like protein, domain 1"/>
    <property type="match status" value="1"/>
</dbReference>
<reference evidence="6" key="1">
    <citation type="submission" date="2020-12" db="EMBL/GenBank/DDBJ databases">
        <title>Vagococcus allomyrinae sp. nov. and Enterococcus lavae sp. nov., isolated from the larvae of Allomyrina dichotoma.</title>
        <authorList>
            <person name="Lee S.D."/>
        </authorList>
    </citation>
    <scope>NUCLEOTIDE SEQUENCE</scope>
    <source>
        <strain evidence="6">BWB3-3</strain>
    </source>
</reference>
<dbReference type="CDD" id="cd05013">
    <property type="entry name" value="SIS_RpiR"/>
    <property type="match status" value="1"/>
</dbReference>